<organism evidence="1 2">
    <name type="scientific">Pedobacter steynii</name>
    <dbReference type="NCBI Taxonomy" id="430522"/>
    <lineage>
        <taxon>Bacteria</taxon>
        <taxon>Pseudomonadati</taxon>
        <taxon>Bacteroidota</taxon>
        <taxon>Sphingobacteriia</taxon>
        <taxon>Sphingobacteriales</taxon>
        <taxon>Sphingobacteriaceae</taxon>
        <taxon>Pedobacter</taxon>
    </lineage>
</organism>
<protein>
    <submittedName>
        <fullName evidence="1">Peptidoglycan-binding protein</fullName>
    </submittedName>
</protein>
<evidence type="ECO:0000313" key="2">
    <source>
        <dbReference type="Proteomes" id="UP000094313"/>
    </source>
</evidence>
<gene>
    <name evidence="1" type="ORF">BFS30_22245</name>
</gene>
<dbReference type="Proteomes" id="UP000094313">
    <property type="component" value="Chromosome"/>
</dbReference>
<evidence type="ECO:0000313" key="1">
    <source>
        <dbReference type="EMBL" id="AOM80959.1"/>
    </source>
</evidence>
<sequence length="156" mass="17584">MEVVRTAVKELGLRERSGRNDGAQVERFLKVVGLLKGEPWCAAFISWVFYETGFEKPRTGWSPALFPVSRLARSALPGNVIGIYFPDKKRIAHVGLIEKEDGSWIVAIEGNTNVEGSREGDGVYRKRRHKKTIYQISDWISDASYSGCYMVGKQED</sequence>
<proteinExistence type="predicted"/>
<dbReference type="EMBL" id="CP017141">
    <property type="protein sequence ID" value="AOM80959.1"/>
    <property type="molecule type" value="Genomic_DNA"/>
</dbReference>
<keyword evidence="2" id="KW-1185">Reference proteome</keyword>
<dbReference type="OrthoDB" id="9813532at2"/>
<name>A0A1D7QQN0_9SPHI</name>
<reference evidence="1 2" key="1">
    <citation type="submission" date="2016-08" db="EMBL/GenBank/DDBJ databases">
        <authorList>
            <person name="Seilhamer J.J."/>
        </authorList>
    </citation>
    <scope>NUCLEOTIDE SEQUENCE [LARGE SCALE GENOMIC DNA]</scope>
    <source>
        <strain evidence="1 2">DX4</strain>
    </source>
</reference>
<accession>A0A1D7QQN0</accession>
<dbReference type="KEGG" id="psty:BFS30_22245"/>
<dbReference type="AlphaFoldDB" id="A0A1D7QQN0"/>